<feature type="transmembrane region" description="Helical" evidence="1">
    <location>
        <begin position="7"/>
        <end position="26"/>
    </location>
</feature>
<dbReference type="InterPro" id="IPR029021">
    <property type="entry name" value="Prot-tyrosine_phosphatase-like"/>
</dbReference>
<dbReference type="InterPro" id="IPR001763">
    <property type="entry name" value="Rhodanese-like_dom"/>
</dbReference>
<evidence type="ECO:0000259" key="2">
    <source>
        <dbReference type="PROSITE" id="PS50206"/>
    </source>
</evidence>
<dbReference type="SUPFAM" id="SSF52799">
    <property type="entry name" value="(Phosphotyrosine protein) phosphatases II"/>
    <property type="match status" value="2"/>
</dbReference>
<keyword evidence="1" id="KW-0472">Membrane</keyword>
<dbReference type="KEGG" id="bgt:106070093"/>
<dbReference type="GeneID" id="106070093"/>
<dbReference type="OrthoDB" id="6123911at2759"/>
<keyword evidence="1" id="KW-1133">Transmembrane helix</keyword>
<keyword evidence="3" id="KW-1185">Reference proteome</keyword>
<sequence>MHLRISLISKISIIISVLSLPLLLILELSFQICFGFRHDSLEDIPSIFPSRLNYAGLKSHKKAWWVKEITPDFHVSGRLTERQLKYASEAGFKSIVSLFTYPAEDFDTFGSVPLLNTEEEKRVVEDVTGLQFHVVLDPMDEWASVEAVAKFTSLAPKLEKPVLLHCDRGYTITFIVLLYMANQTIHNTNFKPKIHSKEFFEIAAAMGYNFFDRIPLEVVSEITKEPIEKFTDKSVPKPNFQPTEWYDYWLAQPVYQNWFIAGQIYKSHVNLLKDFGYKSVINLRPGIIYKGKPNQEEVTLLNIQDYTGTYGDTHTPPRQSTERLLKTRLNPNLPNSYISKTSEINYETTNEEEFGDNFGYNSDLEKKVFDNQDLKYYHLPYDFDVQLLEFSEVFESNKELFLKIGNDGPVLVHCAIGFRAATVAVLTSAIQYNLPLDWALQRLKELGFGITQDAYPNVYKVYEKYLTLQKTEL</sequence>
<dbReference type="Gene3D" id="3.90.190.10">
    <property type="entry name" value="Protein tyrosine phosphatase superfamily"/>
    <property type="match status" value="2"/>
</dbReference>
<evidence type="ECO:0000256" key="1">
    <source>
        <dbReference type="SAM" id="Phobius"/>
    </source>
</evidence>
<dbReference type="Proteomes" id="UP001165740">
    <property type="component" value="Chromosome 4"/>
</dbReference>
<reference evidence="4" key="1">
    <citation type="submission" date="2025-08" db="UniProtKB">
        <authorList>
            <consortium name="RefSeq"/>
        </authorList>
    </citation>
    <scope>IDENTIFICATION</scope>
</reference>
<keyword evidence="1" id="KW-0812">Transmembrane</keyword>
<dbReference type="RefSeq" id="XP_013085375.2">
    <property type="nucleotide sequence ID" value="XM_013229921.2"/>
</dbReference>
<accession>A0A9U8EFC3</accession>
<gene>
    <name evidence="4" type="primary">LOC106070093</name>
</gene>
<dbReference type="PROSITE" id="PS50206">
    <property type="entry name" value="RHODANESE_3"/>
    <property type="match status" value="1"/>
</dbReference>
<organism evidence="3 4">
    <name type="scientific">Biomphalaria glabrata</name>
    <name type="common">Bloodfluke planorb</name>
    <name type="synonym">Freshwater snail</name>
    <dbReference type="NCBI Taxonomy" id="6526"/>
    <lineage>
        <taxon>Eukaryota</taxon>
        <taxon>Metazoa</taxon>
        <taxon>Spiralia</taxon>
        <taxon>Lophotrochozoa</taxon>
        <taxon>Mollusca</taxon>
        <taxon>Gastropoda</taxon>
        <taxon>Heterobranchia</taxon>
        <taxon>Euthyneura</taxon>
        <taxon>Panpulmonata</taxon>
        <taxon>Hygrophila</taxon>
        <taxon>Lymnaeoidea</taxon>
        <taxon>Planorbidae</taxon>
        <taxon>Biomphalaria</taxon>
    </lineage>
</organism>
<name>A0A9U8EFC3_BIOGL</name>
<dbReference type="OMA" id="WYTAGQI"/>
<proteinExistence type="predicted"/>
<evidence type="ECO:0000313" key="3">
    <source>
        <dbReference type="Proteomes" id="UP001165740"/>
    </source>
</evidence>
<protein>
    <submittedName>
        <fullName evidence="4">Uncharacterized protein LOC106070093</fullName>
    </submittedName>
</protein>
<evidence type="ECO:0000313" key="4">
    <source>
        <dbReference type="RefSeq" id="XP_013085375.2"/>
    </source>
</evidence>
<feature type="domain" description="Rhodanese" evidence="2">
    <location>
        <begin position="389"/>
        <end position="424"/>
    </location>
</feature>
<dbReference type="AlphaFoldDB" id="A0A9U8EFC3"/>